<feature type="region of interest" description="Disordered" evidence="1">
    <location>
        <begin position="1"/>
        <end position="41"/>
    </location>
</feature>
<dbReference type="PROSITE" id="PS50191">
    <property type="entry name" value="CRAL_TRIO"/>
    <property type="match status" value="1"/>
</dbReference>
<name>A0A9Q0M7C8_BLOTA</name>
<evidence type="ECO:0000313" key="3">
    <source>
        <dbReference type="EMBL" id="KAJ6218852.1"/>
    </source>
</evidence>
<reference evidence="3" key="1">
    <citation type="submission" date="2022-12" db="EMBL/GenBank/DDBJ databases">
        <title>Genome assemblies of Blomia tropicalis.</title>
        <authorList>
            <person name="Cui Y."/>
        </authorList>
    </citation>
    <scope>NUCLEOTIDE SEQUENCE</scope>
    <source>
        <tissue evidence="3">Adult mites</tissue>
    </source>
</reference>
<dbReference type="PANTHER" id="PTHR46384">
    <property type="entry name" value="MOTILE SPERM DOMAIN-CONTAINING PROTEIN 2"/>
    <property type="match status" value="1"/>
</dbReference>
<dbReference type="InterPro" id="IPR036865">
    <property type="entry name" value="CRAL-TRIO_dom_sf"/>
</dbReference>
<dbReference type="Gene3D" id="3.40.525.10">
    <property type="entry name" value="CRAL-TRIO lipid binding domain"/>
    <property type="match status" value="1"/>
</dbReference>
<feature type="compositionally biased region" description="Basic and acidic residues" evidence="1">
    <location>
        <begin position="28"/>
        <end position="41"/>
    </location>
</feature>
<dbReference type="OMA" id="FYVRWLR"/>
<dbReference type="Pfam" id="PF00650">
    <property type="entry name" value="CRAL_TRIO"/>
    <property type="match status" value="1"/>
</dbReference>
<dbReference type="GO" id="GO:0140284">
    <property type="term" value="C:endoplasmic reticulum-endosome membrane contact site"/>
    <property type="evidence" value="ECO:0007669"/>
    <property type="project" value="TreeGrafter"/>
</dbReference>
<evidence type="ECO:0000313" key="4">
    <source>
        <dbReference type="Proteomes" id="UP001142055"/>
    </source>
</evidence>
<dbReference type="SMART" id="SM00516">
    <property type="entry name" value="SEC14"/>
    <property type="match status" value="1"/>
</dbReference>
<dbReference type="GO" id="GO:0012505">
    <property type="term" value="C:endomembrane system"/>
    <property type="evidence" value="ECO:0007669"/>
    <property type="project" value="TreeGrafter"/>
</dbReference>
<dbReference type="InterPro" id="IPR036273">
    <property type="entry name" value="CRAL/TRIO_N_dom_sf"/>
</dbReference>
<dbReference type="SUPFAM" id="SSF52087">
    <property type="entry name" value="CRAL/TRIO domain"/>
    <property type="match status" value="1"/>
</dbReference>
<dbReference type="PANTHER" id="PTHR46384:SF1">
    <property type="entry name" value="MOTILE SPERM DOMAIN-CONTAINING PROTEIN 2"/>
    <property type="match status" value="1"/>
</dbReference>
<comment type="caution">
    <text evidence="3">The sequence shown here is derived from an EMBL/GenBank/DDBJ whole genome shotgun (WGS) entry which is preliminary data.</text>
</comment>
<dbReference type="InterPro" id="IPR001251">
    <property type="entry name" value="CRAL-TRIO_dom"/>
</dbReference>
<proteinExistence type="predicted"/>
<protein>
    <recommendedName>
        <fullName evidence="2">CRAL-TRIO domain-containing protein</fullName>
    </recommendedName>
</protein>
<sequence length="316" mass="36976">MDQNNNNNMDENGNNKTSPDSSSISSNEDGKYDTTPQEKEQIERVRAKFLERTDKKPEQFYEQDIDLVKTNEWWTLRFIKWHKGNEDKALKQMINAFKWRKSFGLYERNVNDIPNEFAKAAAFFPYGFDRKGRPMIYIRVKVYRKIQQLNIFFQQFVVGIVNHIDALGGRKGYAFVFDVTGMGIINIDFDFLQFLVQLIQNYYPYGLRYAICYNVPKVVRPLWSVAKIFLGSSVRTFQFCNTREELLKFIPPQWLLRYMGGECDFDFTDFEEVRGAPSVREVGPKYGFTPAEIEKYYKIFEGSIAEAALLSKGQPV</sequence>
<dbReference type="EMBL" id="JAPWDV010000002">
    <property type="protein sequence ID" value="KAJ6218852.1"/>
    <property type="molecule type" value="Genomic_DNA"/>
</dbReference>
<organism evidence="3 4">
    <name type="scientific">Blomia tropicalis</name>
    <name type="common">Mite</name>
    <dbReference type="NCBI Taxonomy" id="40697"/>
    <lineage>
        <taxon>Eukaryota</taxon>
        <taxon>Metazoa</taxon>
        <taxon>Ecdysozoa</taxon>
        <taxon>Arthropoda</taxon>
        <taxon>Chelicerata</taxon>
        <taxon>Arachnida</taxon>
        <taxon>Acari</taxon>
        <taxon>Acariformes</taxon>
        <taxon>Sarcoptiformes</taxon>
        <taxon>Astigmata</taxon>
        <taxon>Glycyphagoidea</taxon>
        <taxon>Echimyopodidae</taxon>
        <taxon>Blomia</taxon>
    </lineage>
</organism>
<dbReference type="SUPFAM" id="SSF46938">
    <property type="entry name" value="CRAL/TRIO N-terminal domain"/>
    <property type="match status" value="1"/>
</dbReference>
<evidence type="ECO:0000256" key="1">
    <source>
        <dbReference type="SAM" id="MobiDB-lite"/>
    </source>
</evidence>
<dbReference type="AlphaFoldDB" id="A0A9Q0M7C8"/>
<feature type="domain" description="CRAL-TRIO" evidence="2">
    <location>
        <begin position="121"/>
        <end position="267"/>
    </location>
</feature>
<gene>
    <name evidence="3" type="ORF">RDWZM_004664</name>
</gene>
<keyword evidence="4" id="KW-1185">Reference proteome</keyword>
<dbReference type="CDD" id="cd00170">
    <property type="entry name" value="SEC14"/>
    <property type="match status" value="1"/>
</dbReference>
<accession>A0A9Q0M7C8</accession>
<dbReference type="InterPro" id="IPR053012">
    <property type="entry name" value="ER-organelle_contact"/>
</dbReference>
<feature type="compositionally biased region" description="Low complexity" evidence="1">
    <location>
        <begin position="1"/>
        <end position="26"/>
    </location>
</feature>
<dbReference type="Proteomes" id="UP001142055">
    <property type="component" value="Chromosome 2"/>
</dbReference>
<evidence type="ECO:0000259" key="2">
    <source>
        <dbReference type="PROSITE" id="PS50191"/>
    </source>
</evidence>